<dbReference type="AlphaFoldDB" id="A0A5E7AUT3"/>
<sequence>MARYRPTKEGCFLGLFDTYMCGSTSQSYQNWWHINPFGKDVPPMPLKDPNYLNAKPPDKACRLYDEQGLCLEVHPHGGSWQILAGRC</sequence>
<dbReference type="Proteomes" id="UP000379480">
    <property type="component" value="Unassembled WGS sequence"/>
</dbReference>
<evidence type="ECO:0000313" key="2">
    <source>
        <dbReference type="Proteomes" id="UP000379480"/>
    </source>
</evidence>
<reference evidence="1 2" key="1">
    <citation type="submission" date="2019-09" db="EMBL/GenBank/DDBJ databases">
        <authorList>
            <person name="Chandra G."/>
            <person name="Truman W A."/>
        </authorList>
    </citation>
    <scope>NUCLEOTIDE SEQUENCE [LARGE SCALE GENOMIC DNA]</scope>
    <source>
        <strain evidence="1">PS723</strain>
    </source>
</reference>
<evidence type="ECO:0000313" key="1">
    <source>
        <dbReference type="EMBL" id="VVN82375.1"/>
    </source>
</evidence>
<protein>
    <submittedName>
        <fullName evidence="1">Uncharacterized protein</fullName>
    </submittedName>
</protein>
<accession>A0A5E7AUT3</accession>
<organism evidence="1 2">
    <name type="scientific">Pseudomonas fluorescens</name>
    <dbReference type="NCBI Taxonomy" id="294"/>
    <lineage>
        <taxon>Bacteria</taxon>
        <taxon>Pseudomonadati</taxon>
        <taxon>Pseudomonadota</taxon>
        <taxon>Gammaproteobacteria</taxon>
        <taxon>Pseudomonadales</taxon>
        <taxon>Pseudomonadaceae</taxon>
        <taxon>Pseudomonas</taxon>
    </lineage>
</organism>
<gene>
    <name evidence="1" type="ORF">PS723_01191</name>
</gene>
<dbReference type="EMBL" id="CABVHY010000005">
    <property type="protein sequence ID" value="VVN82375.1"/>
    <property type="molecule type" value="Genomic_DNA"/>
</dbReference>
<proteinExistence type="predicted"/>
<name>A0A5E7AUT3_PSEFL</name>